<organism evidence="1">
    <name type="scientific">Aspergillus niger</name>
    <dbReference type="NCBI Taxonomy" id="5061"/>
    <lineage>
        <taxon>Eukaryota</taxon>
        <taxon>Fungi</taxon>
        <taxon>Dikarya</taxon>
        <taxon>Ascomycota</taxon>
        <taxon>Pezizomycotina</taxon>
        <taxon>Eurotiomycetes</taxon>
        <taxon>Eurotiomycetidae</taxon>
        <taxon>Eurotiales</taxon>
        <taxon>Aspergillaceae</taxon>
        <taxon>Aspergillus</taxon>
        <taxon>Aspergillus subgen. Circumdati</taxon>
    </lineage>
</organism>
<dbReference type="RefSeq" id="XP_059600949.1">
    <property type="nucleotide sequence ID" value="XM_059748472.1"/>
</dbReference>
<accession>A0AAJ8DZ44</accession>
<protein>
    <submittedName>
        <fullName evidence="1">Uncharacterized protein</fullName>
    </submittedName>
</protein>
<name>A0AAJ8DZ44_ASPNG</name>
<sequence length="160" mass="17426">MRLLRLFETITSSCPMLGFVLVNAHKPVEQTVTGTQIGEIGATGRSGPSDAVWTFAELLFNSAASVVDSRYAAVSAREAAARTDQPRAKLTRSFLMDNVLLIKINSKWTIAVSRAKPNRAPIDFSRCDRGSVQKISPNHFDDADNVQGAGCWLISPPSYN</sequence>
<gene>
    <name evidence="1" type="ORF">An07g05390</name>
</gene>
<dbReference type="GeneID" id="84591402"/>
<proteinExistence type="predicted"/>
<dbReference type="KEGG" id="ang:An07g05390"/>
<dbReference type="AlphaFoldDB" id="A0AAJ8DZ44"/>
<evidence type="ECO:0000313" key="1">
    <source>
        <dbReference type="RefSeq" id="XP_059600949.1"/>
    </source>
</evidence>
<dbReference type="VEuPathDB" id="FungiDB:An07g05390"/>
<reference evidence="1" key="1">
    <citation type="submission" date="2025-02" db="EMBL/GenBank/DDBJ databases">
        <authorList>
            <consortium name="NCBI Genome Project"/>
        </authorList>
    </citation>
    <scope>NUCLEOTIDE SEQUENCE</scope>
</reference>
<reference evidence="1" key="2">
    <citation type="submission" date="2025-08" db="UniProtKB">
        <authorList>
            <consortium name="RefSeq"/>
        </authorList>
    </citation>
    <scope>IDENTIFICATION</scope>
</reference>